<comment type="caution">
    <text evidence="6">The sequence shown here is derived from an EMBL/GenBank/DDBJ whole genome shotgun (WGS) entry which is preliminary data.</text>
</comment>
<name>A0AAN6TJ75_9PEZI</name>
<dbReference type="GO" id="GO:0005886">
    <property type="term" value="C:plasma membrane"/>
    <property type="evidence" value="ECO:0007669"/>
    <property type="project" value="TreeGrafter"/>
</dbReference>
<keyword evidence="4 5" id="KW-0472">Membrane</keyword>
<feature type="transmembrane region" description="Helical" evidence="5">
    <location>
        <begin position="80"/>
        <end position="101"/>
    </location>
</feature>
<dbReference type="GeneID" id="89938711"/>
<dbReference type="PANTHER" id="PTHR31465:SF9">
    <property type="entry name" value="SPHINGOID LONG-CHAIN BASE TRANSPORTER RSB1"/>
    <property type="match status" value="1"/>
</dbReference>
<evidence type="ECO:0000256" key="3">
    <source>
        <dbReference type="ARBA" id="ARBA00022989"/>
    </source>
</evidence>
<keyword evidence="7" id="KW-1185">Reference proteome</keyword>
<organism evidence="6 7">
    <name type="scientific">Canariomyces notabilis</name>
    <dbReference type="NCBI Taxonomy" id="2074819"/>
    <lineage>
        <taxon>Eukaryota</taxon>
        <taxon>Fungi</taxon>
        <taxon>Dikarya</taxon>
        <taxon>Ascomycota</taxon>
        <taxon>Pezizomycotina</taxon>
        <taxon>Sordariomycetes</taxon>
        <taxon>Sordariomycetidae</taxon>
        <taxon>Sordariales</taxon>
        <taxon>Chaetomiaceae</taxon>
        <taxon>Canariomyces</taxon>
    </lineage>
</organism>
<proteinExistence type="predicted"/>
<dbReference type="InterPro" id="IPR007568">
    <property type="entry name" value="RTA1"/>
</dbReference>
<reference evidence="6" key="2">
    <citation type="submission" date="2023-05" db="EMBL/GenBank/DDBJ databases">
        <authorList>
            <consortium name="Lawrence Berkeley National Laboratory"/>
            <person name="Steindorff A."/>
            <person name="Hensen N."/>
            <person name="Bonometti L."/>
            <person name="Westerberg I."/>
            <person name="Brannstrom I.O."/>
            <person name="Guillou S."/>
            <person name="Cros-Aarteil S."/>
            <person name="Calhoun S."/>
            <person name="Haridas S."/>
            <person name="Kuo A."/>
            <person name="Mondo S."/>
            <person name="Pangilinan J."/>
            <person name="Riley R."/>
            <person name="Labutti K."/>
            <person name="Andreopoulos B."/>
            <person name="Lipzen A."/>
            <person name="Chen C."/>
            <person name="Yanf M."/>
            <person name="Daum C."/>
            <person name="Ng V."/>
            <person name="Clum A."/>
            <person name="Ohm R."/>
            <person name="Martin F."/>
            <person name="Silar P."/>
            <person name="Natvig D."/>
            <person name="Lalanne C."/>
            <person name="Gautier V."/>
            <person name="Ament-Velasquez S.L."/>
            <person name="Kruys A."/>
            <person name="Hutchinson M.I."/>
            <person name="Powell A.J."/>
            <person name="Barry K."/>
            <person name="Miller A.N."/>
            <person name="Grigoriev I.V."/>
            <person name="Debuchy R."/>
            <person name="Gladieux P."/>
            <person name="Thoren M.H."/>
            <person name="Johannesson H."/>
        </authorList>
    </citation>
    <scope>NUCLEOTIDE SEQUENCE</scope>
    <source>
        <strain evidence="6">CBS 508.74</strain>
    </source>
</reference>
<dbReference type="Pfam" id="PF04479">
    <property type="entry name" value="RTA1"/>
    <property type="match status" value="1"/>
</dbReference>
<protein>
    <submittedName>
        <fullName evidence="6">RTA1-domain-containing protein</fullName>
    </submittedName>
</protein>
<dbReference type="PANTHER" id="PTHR31465">
    <property type="entry name" value="PROTEIN RTA1-RELATED"/>
    <property type="match status" value="1"/>
</dbReference>
<keyword evidence="2 5" id="KW-0812">Transmembrane</keyword>
<evidence type="ECO:0000313" key="7">
    <source>
        <dbReference type="Proteomes" id="UP001302812"/>
    </source>
</evidence>
<reference evidence="6" key="1">
    <citation type="journal article" date="2023" name="Mol. Phylogenet. Evol.">
        <title>Genome-scale phylogeny and comparative genomics of the fungal order Sordariales.</title>
        <authorList>
            <person name="Hensen N."/>
            <person name="Bonometti L."/>
            <person name="Westerberg I."/>
            <person name="Brannstrom I.O."/>
            <person name="Guillou S."/>
            <person name="Cros-Aarteil S."/>
            <person name="Calhoun S."/>
            <person name="Haridas S."/>
            <person name="Kuo A."/>
            <person name="Mondo S."/>
            <person name="Pangilinan J."/>
            <person name="Riley R."/>
            <person name="LaButti K."/>
            <person name="Andreopoulos B."/>
            <person name="Lipzen A."/>
            <person name="Chen C."/>
            <person name="Yan M."/>
            <person name="Daum C."/>
            <person name="Ng V."/>
            <person name="Clum A."/>
            <person name="Steindorff A."/>
            <person name="Ohm R.A."/>
            <person name="Martin F."/>
            <person name="Silar P."/>
            <person name="Natvig D.O."/>
            <person name="Lalanne C."/>
            <person name="Gautier V."/>
            <person name="Ament-Velasquez S.L."/>
            <person name="Kruys A."/>
            <person name="Hutchinson M.I."/>
            <person name="Powell A.J."/>
            <person name="Barry K."/>
            <person name="Miller A.N."/>
            <person name="Grigoriev I.V."/>
            <person name="Debuchy R."/>
            <person name="Gladieux P."/>
            <person name="Hiltunen Thoren M."/>
            <person name="Johannesson H."/>
        </authorList>
    </citation>
    <scope>NUCLEOTIDE SEQUENCE</scope>
    <source>
        <strain evidence="6">CBS 508.74</strain>
    </source>
</reference>
<feature type="transmembrane region" description="Helical" evidence="5">
    <location>
        <begin position="156"/>
        <end position="177"/>
    </location>
</feature>
<accession>A0AAN6TJ75</accession>
<evidence type="ECO:0000256" key="1">
    <source>
        <dbReference type="ARBA" id="ARBA00004141"/>
    </source>
</evidence>
<dbReference type="RefSeq" id="XP_064672681.1">
    <property type="nucleotide sequence ID" value="XM_064814586.1"/>
</dbReference>
<evidence type="ECO:0000313" key="6">
    <source>
        <dbReference type="EMBL" id="KAK4115111.1"/>
    </source>
</evidence>
<feature type="transmembrane region" description="Helical" evidence="5">
    <location>
        <begin position="245"/>
        <end position="263"/>
    </location>
</feature>
<dbReference type="EMBL" id="MU853335">
    <property type="protein sequence ID" value="KAK4115111.1"/>
    <property type="molecule type" value="Genomic_DNA"/>
</dbReference>
<keyword evidence="3 5" id="KW-1133">Transmembrane helix</keyword>
<evidence type="ECO:0000256" key="2">
    <source>
        <dbReference type="ARBA" id="ARBA00022692"/>
    </source>
</evidence>
<feature type="transmembrane region" description="Helical" evidence="5">
    <location>
        <begin position="283"/>
        <end position="301"/>
    </location>
</feature>
<dbReference type="AlphaFoldDB" id="A0AAN6TJ75"/>
<feature type="transmembrane region" description="Helical" evidence="5">
    <location>
        <begin position="197"/>
        <end position="216"/>
    </location>
</feature>
<feature type="transmembrane region" description="Helical" evidence="5">
    <location>
        <begin position="53"/>
        <end position="73"/>
    </location>
</feature>
<evidence type="ECO:0000256" key="4">
    <source>
        <dbReference type="ARBA" id="ARBA00023136"/>
    </source>
</evidence>
<sequence>MVCPTGEPDWSGVTLETFNVTLLTNPRLCNSCICPLKIGDDYFLGFMDYYPSLAGNALFAAIFGLLLLLQLFFGIRYKTWGFMIGMAGGLVLEVLGYIARILMRDNMFTDTYFIMYLVCLTIGPAFLSAAIYLTLSRLVVIYGAEHARLRPQMYTYVFIGCDVVALILQAAGGAIASTAPPFSQMQRSGINTMVAGVAWQVAALLLFAGASLDFWLRARSGGGRTVNDDDPAWAQLRSRRLFQPAYIVAVFLAALFVFVRSVFRCAELSEGFGGPLANDEVTFMVLEGTMIILACALLTGFHPGIVLGGKAWSVASWKSSNNNNNGSNVVVDGQQVVDQSARFGSEKGFSTDKTASVRGV</sequence>
<dbReference type="GO" id="GO:0000324">
    <property type="term" value="C:fungal-type vacuole"/>
    <property type="evidence" value="ECO:0007669"/>
    <property type="project" value="TreeGrafter"/>
</dbReference>
<evidence type="ECO:0000256" key="5">
    <source>
        <dbReference type="SAM" id="Phobius"/>
    </source>
</evidence>
<feature type="transmembrane region" description="Helical" evidence="5">
    <location>
        <begin position="113"/>
        <end position="135"/>
    </location>
</feature>
<dbReference type="Proteomes" id="UP001302812">
    <property type="component" value="Unassembled WGS sequence"/>
</dbReference>
<comment type="subcellular location">
    <subcellularLocation>
        <location evidence="1">Membrane</location>
        <topology evidence="1">Multi-pass membrane protein</topology>
    </subcellularLocation>
</comment>
<gene>
    <name evidence="6" type="ORF">N656DRAFT_776185</name>
</gene>